<evidence type="ECO:0000313" key="1">
    <source>
        <dbReference type="EMBL" id="RNA24886.1"/>
    </source>
</evidence>
<dbReference type="EMBL" id="REGN01003028">
    <property type="protein sequence ID" value="RNA24886.1"/>
    <property type="molecule type" value="Genomic_DNA"/>
</dbReference>
<proteinExistence type="predicted"/>
<evidence type="ECO:0000313" key="2">
    <source>
        <dbReference type="Proteomes" id="UP000276133"/>
    </source>
</evidence>
<dbReference type="Proteomes" id="UP000276133">
    <property type="component" value="Unassembled WGS sequence"/>
</dbReference>
<gene>
    <name evidence="1" type="ORF">BpHYR1_000099</name>
</gene>
<organism evidence="1 2">
    <name type="scientific">Brachionus plicatilis</name>
    <name type="common">Marine rotifer</name>
    <name type="synonym">Brachionus muelleri</name>
    <dbReference type="NCBI Taxonomy" id="10195"/>
    <lineage>
        <taxon>Eukaryota</taxon>
        <taxon>Metazoa</taxon>
        <taxon>Spiralia</taxon>
        <taxon>Gnathifera</taxon>
        <taxon>Rotifera</taxon>
        <taxon>Eurotatoria</taxon>
        <taxon>Monogononta</taxon>
        <taxon>Pseudotrocha</taxon>
        <taxon>Ploima</taxon>
        <taxon>Brachionidae</taxon>
        <taxon>Brachionus</taxon>
    </lineage>
</organism>
<sequence length="161" mass="18833">MSQTDEMERKKRFRRFISLEVLNLYASCSSIGGIKKIKIGDLHFFILCIVFYQIFHNAIKKDKNPDDFERNPLSRSVDQTPTGILKCHTNFIYLLRKSAKSVKINRGEILQTFAVAETKNRLNLICKNNESEVISKLTKSFKLALDKFNRAIRIYKERKQL</sequence>
<name>A0A3M7RMX7_BRAPC</name>
<accession>A0A3M7RMX7</accession>
<comment type="caution">
    <text evidence="1">The sequence shown here is derived from an EMBL/GenBank/DDBJ whole genome shotgun (WGS) entry which is preliminary data.</text>
</comment>
<keyword evidence="2" id="KW-1185">Reference proteome</keyword>
<protein>
    <submittedName>
        <fullName evidence="1">Uncharacterized protein</fullName>
    </submittedName>
</protein>
<reference evidence="1 2" key="1">
    <citation type="journal article" date="2018" name="Sci. Rep.">
        <title>Genomic signatures of local adaptation to the degree of environmental predictability in rotifers.</title>
        <authorList>
            <person name="Franch-Gras L."/>
            <person name="Hahn C."/>
            <person name="Garcia-Roger E.M."/>
            <person name="Carmona M.J."/>
            <person name="Serra M."/>
            <person name="Gomez A."/>
        </authorList>
    </citation>
    <scope>NUCLEOTIDE SEQUENCE [LARGE SCALE GENOMIC DNA]</scope>
    <source>
        <strain evidence="1">HYR1</strain>
    </source>
</reference>
<dbReference type="AlphaFoldDB" id="A0A3M7RMX7"/>